<feature type="compositionally biased region" description="Basic residues" evidence="1">
    <location>
        <begin position="826"/>
        <end position="841"/>
    </location>
</feature>
<keyword evidence="3" id="KW-1185">Reference proteome</keyword>
<protein>
    <submittedName>
        <fullName evidence="2">Uncharacterized protein</fullName>
    </submittedName>
</protein>
<organism evidence="2 3">
    <name type="scientific">Naegleria fowleri</name>
    <name type="common">Brain eating amoeba</name>
    <dbReference type="NCBI Taxonomy" id="5763"/>
    <lineage>
        <taxon>Eukaryota</taxon>
        <taxon>Discoba</taxon>
        <taxon>Heterolobosea</taxon>
        <taxon>Tetramitia</taxon>
        <taxon>Eutetramitia</taxon>
        <taxon>Vahlkampfiidae</taxon>
        <taxon>Naegleria</taxon>
    </lineage>
</organism>
<dbReference type="OrthoDB" id="10354874at2759"/>
<accession>A0A6A5BP21</accession>
<feature type="compositionally biased region" description="Acidic residues" evidence="1">
    <location>
        <begin position="718"/>
        <end position="735"/>
    </location>
</feature>
<dbReference type="Gene3D" id="1.25.40.20">
    <property type="entry name" value="Ankyrin repeat-containing domain"/>
    <property type="match status" value="1"/>
</dbReference>
<name>A0A6A5BP21_NAEFO</name>
<feature type="region of interest" description="Disordered" evidence="1">
    <location>
        <begin position="694"/>
        <end position="841"/>
    </location>
</feature>
<dbReference type="Proteomes" id="UP000444721">
    <property type="component" value="Unassembled WGS sequence"/>
</dbReference>
<dbReference type="InterPro" id="IPR036770">
    <property type="entry name" value="Ankyrin_rpt-contain_sf"/>
</dbReference>
<gene>
    <name evidence="2" type="ORF">FDP41_001907</name>
</gene>
<dbReference type="EMBL" id="VFQX01000028">
    <property type="protein sequence ID" value="KAF0978837.1"/>
    <property type="molecule type" value="Genomic_DNA"/>
</dbReference>
<dbReference type="VEuPathDB" id="AmoebaDB:FDP41_001907"/>
<sequence length="841" mass="97069">MPRKKKVVEVERDQEEETSTMMDKSDDESVEASAVEEAPNFIIDDSDEIKPFTNDYDVLIQFDSLEKLPEDVVFEIFTFLPAVPYYFSLQRLNKYYQNKFKFALSKSQHLDLSSLQFADWMYARDPKLKNVYDLISSCKDSLKSIKLPRSYLEQDACKNQIMAPCSQLNEITFIFPTQYFTSLFSNQYNRGYYYAGSSNDMPDQDKTNRNVWSKSLKVLNILGLEKPRKNRRHANYNFTTSTLKHILERFPALEEINFIFSSYHEKDLKALFQRIKEGREKLLRFRDLKIKSAVPYISGNWYEEAAGYIDFEFNQDLKINVIGNIGRLNTLDAAKTLCEKYNINPNTELSLTFSSTNYSGTLLDQIIGKKVAYKQKHQIIAYLLQQGSQLTKLSCNSWLGLLSQKNGKIEQLLAEITKYAKKHYSGKMMTKTTFALLMQICHKKQISIARSLEVMYENGWSDLNDPDNDFVSSAIYNKDVLEFMVEKAGCSLSNLKDCPYGSALMACFEQNLNSLPVVLSKVPEQLSELVGPDTTPNRLTALVKAIRNNSTIPDLVIQYILEKYADHIDFDMISTDTKDTLLHEMIIAQRTECTRTLLEALKEKKKLDDIINKKNASGETPLFVACKFRFIQLAVDMVKCYGADPDIMDDNMEYPYERAKAFPFFVSNTGLSVSQSLIPIPDVLKPSKPLSKEKRLAMSLKKAQKSESTEQKSSEKEIAEEEEEEINMVEEDEDEEKPRRSKRKSARARKTYNDDLTDTLSEEVEEKPKKRKGRKKASKSDAVEEEESEQEEKPRKKKAASKRKKEEKNNAEESEENEEEEEEQPKKKKKQAKPRTSRKKK</sequence>
<evidence type="ECO:0000313" key="2">
    <source>
        <dbReference type="EMBL" id="KAF0978837.1"/>
    </source>
</evidence>
<feature type="compositionally biased region" description="Basic and acidic residues" evidence="1">
    <location>
        <begin position="704"/>
        <end position="717"/>
    </location>
</feature>
<comment type="caution">
    <text evidence="2">The sequence shown here is derived from an EMBL/GenBank/DDBJ whole genome shotgun (WGS) entry which is preliminary data.</text>
</comment>
<feature type="compositionally biased region" description="Basic residues" evidence="1">
    <location>
        <begin position="739"/>
        <end position="750"/>
    </location>
</feature>
<dbReference type="SUPFAM" id="SSF48403">
    <property type="entry name" value="Ankyrin repeat"/>
    <property type="match status" value="1"/>
</dbReference>
<dbReference type="GeneID" id="68109125"/>
<dbReference type="AlphaFoldDB" id="A0A6A5BP21"/>
<feature type="compositionally biased region" description="Acidic residues" evidence="1">
    <location>
        <begin position="755"/>
        <end position="765"/>
    </location>
</feature>
<feature type="region of interest" description="Disordered" evidence="1">
    <location>
        <begin position="1"/>
        <end position="30"/>
    </location>
</feature>
<feature type="compositionally biased region" description="Acidic residues" evidence="1">
    <location>
        <begin position="812"/>
        <end position="823"/>
    </location>
</feature>
<evidence type="ECO:0000256" key="1">
    <source>
        <dbReference type="SAM" id="MobiDB-lite"/>
    </source>
</evidence>
<dbReference type="RefSeq" id="XP_044563550.1">
    <property type="nucleotide sequence ID" value="XM_044705043.1"/>
</dbReference>
<evidence type="ECO:0000313" key="3">
    <source>
        <dbReference type="Proteomes" id="UP000444721"/>
    </source>
</evidence>
<dbReference type="VEuPathDB" id="AmoebaDB:NF0009380"/>
<dbReference type="VEuPathDB" id="AmoebaDB:NfTy_033020"/>
<reference evidence="2 3" key="1">
    <citation type="journal article" date="2019" name="Sci. Rep.">
        <title>Nanopore sequencing improves the draft genome of the human pathogenic amoeba Naegleria fowleri.</title>
        <authorList>
            <person name="Liechti N."/>
            <person name="Schurch N."/>
            <person name="Bruggmann R."/>
            <person name="Wittwer M."/>
        </authorList>
    </citation>
    <scope>NUCLEOTIDE SEQUENCE [LARGE SCALE GENOMIC DNA]</scope>
    <source>
        <strain evidence="2 3">ATCC 30894</strain>
    </source>
</reference>
<proteinExistence type="predicted"/>
<dbReference type="OMA" id="RTECTRT"/>